<evidence type="ECO:0000313" key="2">
    <source>
        <dbReference type="Proteomes" id="UP001152747"/>
    </source>
</evidence>
<protein>
    <submittedName>
        <fullName evidence="1">Uncharacterized protein</fullName>
    </submittedName>
</protein>
<organism evidence="1 2">
    <name type="scientific">Caenorhabditis angaria</name>
    <dbReference type="NCBI Taxonomy" id="860376"/>
    <lineage>
        <taxon>Eukaryota</taxon>
        <taxon>Metazoa</taxon>
        <taxon>Ecdysozoa</taxon>
        <taxon>Nematoda</taxon>
        <taxon>Chromadorea</taxon>
        <taxon>Rhabditida</taxon>
        <taxon>Rhabditina</taxon>
        <taxon>Rhabditomorpha</taxon>
        <taxon>Rhabditoidea</taxon>
        <taxon>Rhabditidae</taxon>
        <taxon>Peloderinae</taxon>
        <taxon>Caenorhabditis</taxon>
    </lineage>
</organism>
<dbReference type="EMBL" id="CANHGI010000002">
    <property type="protein sequence ID" value="CAI5442449.1"/>
    <property type="molecule type" value="Genomic_DNA"/>
</dbReference>
<dbReference type="AlphaFoldDB" id="A0A9P1MW41"/>
<reference evidence="1" key="1">
    <citation type="submission" date="2022-11" db="EMBL/GenBank/DDBJ databases">
        <authorList>
            <person name="Kikuchi T."/>
        </authorList>
    </citation>
    <scope>NUCLEOTIDE SEQUENCE</scope>
    <source>
        <strain evidence="1">PS1010</strain>
    </source>
</reference>
<proteinExistence type="predicted"/>
<evidence type="ECO:0000313" key="1">
    <source>
        <dbReference type="EMBL" id="CAI5442449.1"/>
    </source>
</evidence>
<name>A0A9P1MW41_9PELO</name>
<sequence>MSGNQEDQEPPINIRQPNDIINNQRSLALEVLQNISQDQNENEAAHVSTPVLITPTNARSTREFVHAIPRIRRRRRIENIESTRSRRTITRRTVVSRNEKRYDNTSTAIELDPNDQIFENRLDVLLQTPNNKEEKVRIPSSLRIKDQIREINRLEIMEKARKSTGNWKECLKELENHMKMMEEEIGIIDEFVKEMKTRIEEEQIIVLKIELINEILKI</sequence>
<accession>A0A9P1MW41</accession>
<dbReference type="Proteomes" id="UP001152747">
    <property type="component" value="Unassembled WGS sequence"/>
</dbReference>
<gene>
    <name evidence="1" type="ORF">CAMP_LOCUS5086</name>
</gene>
<keyword evidence="2" id="KW-1185">Reference proteome</keyword>
<comment type="caution">
    <text evidence="1">The sequence shown here is derived from an EMBL/GenBank/DDBJ whole genome shotgun (WGS) entry which is preliminary data.</text>
</comment>